<accession>A0A843TTI5</accession>
<reference evidence="3" key="1">
    <citation type="submission" date="2017-07" db="EMBL/GenBank/DDBJ databases">
        <title>Taro Niue Genome Assembly and Annotation.</title>
        <authorList>
            <person name="Atibalentja N."/>
            <person name="Keating K."/>
            <person name="Fields C.J."/>
        </authorList>
    </citation>
    <scope>NUCLEOTIDE SEQUENCE</scope>
    <source>
        <strain evidence="3">Niue_2</strain>
        <tissue evidence="3">Leaf</tissue>
    </source>
</reference>
<dbReference type="SMR" id="A0A843TTI5"/>
<feature type="repeat" description="PPR" evidence="2">
    <location>
        <begin position="360"/>
        <end position="394"/>
    </location>
</feature>
<organism evidence="3 4">
    <name type="scientific">Colocasia esculenta</name>
    <name type="common">Wild taro</name>
    <name type="synonym">Arum esculentum</name>
    <dbReference type="NCBI Taxonomy" id="4460"/>
    <lineage>
        <taxon>Eukaryota</taxon>
        <taxon>Viridiplantae</taxon>
        <taxon>Streptophyta</taxon>
        <taxon>Embryophyta</taxon>
        <taxon>Tracheophyta</taxon>
        <taxon>Spermatophyta</taxon>
        <taxon>Magnoliopsida</taxon>
        <taxon>Liliopsida</taxon>
        <taxon>Araceae</taxon>
        <taxon>Aroideae</taxon>
        <taxon>Colocasieae</taxon>
        <taxon>Colocasia</taxon>
    </lineage>
</organism>
<keyword evidence="4" id="KW-1185">Reference proteome</keyword>
<dbReference type="PANTHER" id="PTHR24015:SF1063">
    <property type="entry name" value="OS12G0156900 PROTEIN"/>
    <property type="match status" value="1"/>
</dbReference>
<proteinExistence type="predicted"/>
<dbReference type="PROSITE" id="PS51375">
    <property type="entry name" value="PPR"/>
    <property type="match status" value="3"/>
</dbReference>
<dbReference type="GO" id="GO:0009451">
    <property type="term" value="P:RNA modification"/>
    <property type="evidence" value="ECO:0007669"/>
    <property type="project" value="InterPro"/>
</dbReference>
<dbReference type="OrthoDB" id="185373at2759"/>
<dbReference type="PANTHER" id="PTHR24015">
    <property type="entry name" value="OS07G0578800 PROTEIN-RELATED"/>
    <property type="match status" value="1"/>
</dbReference>
<dbReference type="Gene3D" id="1.25.40.10">
    <property type="entry name" value="Tetratricopeptide repeat domain"/>
    <property type="match status" value="3"/>
</dbReference>
<dbReference type="InterPro" id="IPR011990">
    <property type="entry name" value="TPR-like_helical_dom_sf"/>
</dbReference>
<evidence type="ECO:0008006" key="5">
    <source>
        <dbReference type="Google" id="ProtNLM"/>
    </source>
</evidence>
<feature type="repeat" description="PPR" evidence="2">
    <location>
        <begin position="158"/>
        <end position="192"/>
    </location>
</feature>
<dbReference type="Pfam" id="PF01535">
    <property type="entry name" value="PPR"/>
    <property type="match status" value="2"/>
</dbReference>
<dbReference type="NCBIfam" id="TIGR00756">
    <property type="entry name" value="PPR"/>
    <property type="match status" value="5"/>
</dbReference>
<dbReference type="AlphaFoldDB" id="A0A843TTI5"/>
<dbReference type="InterPro" id="IPR046960">
    <property type="entry name" value="PPR_At4g14850-like_plant"/>
</dbReference>
<evidence type="ECO:0000313" key="4">
    <source>
        <dbReference type="Proteomes" id="UP000652761"/>
    </source>
</evidence>
<keyword evidence="1" id="KW-0677">Repeat</keyword>
<dbReference type="InterPro" id="IPR002885">
    <property type="entry name" value="PPR_rpt"/>
</dbReference>
<dbReference type="FunFam" id="1.25.40.10:FF:000242">
    <property type="entry name" value="Pentatricopeptide repeat-containing protein"/>
    <property type="match status" value="1"/>
</dbReference>
<comment type="caution">
    <text evidence="3">The sequence shown here is derived from an EMBL/GenBank/DDBJ whole genome shotgun (WGS) entry which is preliminary data.</text>
</comment>
<dbReference type="FunFam" id="1.25.40.10:FF:000073">
    <property type="entry name" value="Pentatricopeptide repeat-containing protein chloroplastic"/>
    <property type="match status" value="1"/>
</dbReference>
<sequence length="492" mass="55163">MARAVSTHVIRITSSLSKSFQSAALSSANPVPHPVPQSPRNLFTEFPPFFPRQCSEDTYGWNLAIRGLLEGKNPKAAFLEYALMRRKGVPADSHTVGFAVKVCCFMMSVWEGPQVHCHVIRMGFNSELVVQTALLNMYSLFEDLHLARRVFDETYRRDLPMWNAILTAYAQKGCPEEAIRIVSEMGYQGIRPNEVSGMSILAACSSLKDLMSGKVVHGYMIKNVLGFDTLLFSALINMYAKCGCLQSARCLFDMMHHRDVVSWTTMINGYSDNDSPQEALALFEEMVAAKIRPDDVTMLGVVSMCGKLDRIELVELVDKYIQDEGFRESIRITNALILVHAKGGNVRRACQIFDQMNVRTIVSWTTMIQGLAIHGHGVEALVRFTQMQRAGYRPDEICFLSVLSACNHSGLVEEARQCFRSMTGEHKIAPWVEHYGCMVDLLCRTGLLDEAFELFVNMPIKPDFRMWRALIGACTVEGNIDLAIRVMDLSGS</sequence>
<evidence type="ECO:0000256" key="1">
    <source>
        <dbReference type="ARBA" id="ARBA00022737"/>
    </source>
</evidence>
<dbReference type="EMBL" id="NMUH01000225">
    <property type="protein sequence ID" value="MQL74868.1"/>
    <property type="molecule type" value="Genomic_DNA"/>
</dbReference>
<dbReference type="GO" id="GO:0003723">
    <property type="term" value="F:RNA binding"/>
    <property type="evidence" value="ECO:0007669"/>
    <property type="project" value="InterPro"/>
</dbReference>
<dbReference type="Proteomes" id="UP000652761">
    <property type="component" value="Unassembled WGS sequence"/>
</dbReference>
<gene>
    <name evidence="3" type="ORF">Taro_007214</name>
</gene>
<name>A0A843TTI5_COLES</name>
<dbReference type="Pfam" id="PF12854">
    <property type="entry name" value="PPR_1"/>
    <property type="match status" value="1"/>
</dbReference>
<feature type="repeat" description="PPR" evidence="2">
    <location>
        <begin position="259"/>
        <end position="293"/>
    </location>
</feature>
<evidence type="ECO:0000256" key="2">
    <source>
        <dbReference type="PROSITE-ProRule" id="PRU00708"/>
    </source>
</evidence>
<protein>
    <recommendedName>
        <fullName evidence="5">Pentatricopeptide repeat-containing protein</fullName>
    </recommendedName>
</protein>
<dbReference type="FunFam" id="1.25.40.10:FF:000344">
    <property type="entry name" value="Pentatricopeptide repeat-containing protein"/>
    <property type="match status" value="1"/>
</dbReference>
<dbReference type="Pfam" id="PF13041">
    <property type="entry name" value="PPR_2"/>
    <property type="match status" value="2"/>
</dbReference>
<evidence type="ECO:0000313" key="3">
    <source>
        <dbReference type="EMBL" id="MQL74868.1"/>
    </source>
</evidence>